<evidence type="ECO:0000313" key="1">
    <source>
        <dbReference type="EMBL" id="KAL0942716.1"/>
    </source>
</evidence>
<gene>
    <name evidence="1" type="ORF">CTRU02_200602</name>
</gene>
<sequence>MDIISLVVQNFCPTAEVSCLNPTQEFDFSHRVCGGWIEILPQLARTPAADEYLAPSVKALAVSILARGKHGMANISDALTAEAAALESLRHALKTSTLTAPNLLIANMMCLFVSEALFPTTPNGAFVHAKGIDGLMRLQGPETYASGDSHQLFVGARPVLQGTPSISKSPKEFPVRPLLDDNTLYMASAVATSKLVHESPASDFHSRKDGCLK</sequence>
<comment type="caution">
    <text evidence="1">The sequence shown here is derived from an EMBL/GenBank/DDBJ whole genome shotgun (WGS) entry which is preliminary data.</text>
</comment>
<accession>A0ACC3ZF30</accession>
<organism evidence="1 2">
    <name type="scientific">Colletotrichum truncatum</name>
    <name type="common">Anthracnose fungus</name>
    <name type="synonym">Colletotrichum capsici</name>
    <dbReference type="NCBI Taxonomy" id="5467"/>
    <lineage>
        <taxon>Eukaryota</taxon>
        <taxon>Fungi</taxon>
        <taxon>Dikarya</taxon>
        <taxon>Ascomycota</taxon>
        <taxon>Pezizomycotina</taxon>
        <taxon>Sordariomycetes</taxon>
        <taxon>Hypocreomycetidae</taxon>
        <taxon>Glomerellales</taxon>
        <taxon>Glomerellaceae</taxon>
        <taxon>Colletotrichum</taxon>
        <taxon>Colletotrichum truncatum species complex</taxon>
    </lineage>
</organism>
<dbReference type="Proteomes" id="UP000805649">
    <property type="component" value="Unassembled WGS sequence"/>
</dbReference>
<evidence type="ECO:0000313" key="2">
    <source>
        <dbReference type="Proteomes" id="UP000805649"/>
    </source>
</evidence>
<proteinExistence type="predicted"/>
<keyword evidence="2" id="KW-1185">Reference proteome</keyword>
<name>A0ACC3ZF30_COLTU</name>
<protein>
    <submittedName>
        <fullName evidence="1">Uncharacterized protein</fullName>
    </submittedName>
</protein>
<reference evidence="1 2" key="1">
    <citation type="journal article" date="2020" name="Phytopathology">
        <title>Genome Sequence Resources of Colletotrichum truncatum, C. plurivorum, C. musicola, and C. sojae: Four Species Pathogenic to Soybean (Glycine max).</title>
        <authorList>
            <person name="Rogerio F."/>
            <person name="Boufleur T.R."/>
            <person name="Ciampi-Guillardi M."/>
            <person name="Sukno S.A."/>
            <person name="Thon M.R."/>
            <person name="Massola Junior N.S."/>
            <person name="Baroncelli R."/>
        </authorList>
    </citation>
    <scope>NUCLEOTIDE SEQUENCE [LARGE SCALE GENOMIC DNA]</scope>
    <source>
        <strain evidence="1 2">CMES1059</strain>
    </source>
</reference>
<dbReference type="EMBL" id="VUJX02000001">
    <property type="protein sequence ID" value="KAL0942716.1"/>
    <property type="molecule type" value="Genomic_DNA"/>
</dbReference>